<feature type="compositionally biased region" description="Polar residues" evidence="1">
    <location>
        <begin position="886"/>
        <end position="897"/>
    </location>
</feature>
<evidence type="ECO:0000313" key="2">
    <source>
        <dbReference type="EMBL" id="JAP82493.1"/>
    </source>
</evidence>
<feature type="compositionally biased region" description="Polar residues" evidence="1">
    <location>
        <begin position="788"/>
        <end position="801"/>
    </location>
</feature>
<protein>
    <submittedName>
        <fullName evidence="2">TIL domain containing protein</fullName>
    </submittedName>
</protein>
<reference evidence="2" key="1">
    <citation type="journal article" date="2016" name="Ticks Tick Borne Dis.">
        <title>De novo assembly and annotation of the salivary gland transcriptome of Rhipicephalus appendiculatus male and female ticks during blood feeding.</title>
        <authorList>
            <person name="de Castro M.H."/>
            <person name="de Klerk D."/>
            <person name="Pienaar R."/>
            <person name="Latif A.A."/>
            <person name="Rees D.J."/>
            <person name="Mans B.J."/>
        </authorList>
    </citation>
    <scope>NUCLEOTIDE SEQUENCE</scope>
    <source>
        <tissue evidence="2">Salivary glands</tissue>
    </source>
</reference>
<proteinExistence type="predicted"/>
<feature type="compositionally biased region" description="Polar residues" evidence="1">
    <location>
        <begin position="764"/>
        <end position="778"/>
    </location>
</feature>
<dbReference type="AlphaFoldDB" id="A0A131YTE4"/>
<feature type="region of interest" description="Disordered" evidence="1">
    <location>
        <begin position="764"/>
        <end position="806"/>
    </location>
</feature>
<sequence>MPNGIKQKAGAVHLARQAKAITTHQTLQPAKSAVPVCASEITSLNQQKQSTQLTSQGTQTRLGSMAQPTTLIWSQQNQLLSTAPEFQRPNAAFPVPSATPAPNYQQSESTHFTDQDRLLQQGNVVEPVSVEWKRQKQSLSGFLQLQMENGQFPLSGANIASDKQQRESPRFKGQGWQQGHTDTAEPGSTVWLQGNQPSSGVSQYRRAAAPGSLPGGAIQQPESTGLAGRGWQVPQDNTAQPTAVEWTQQNHHLSGISHFRSATAALPVSPTTVGSANKQPLSTDFIGHDRHARFGVKAQHGAFEWTQKNEPGFAGASQFQRATPSAPLSPTVVSSIEQPENAHFTRSRWRRNYGNMEQPKAVYWVEQNKPLSGISEYQRVNAPYPLPYATVATNRHKTENAHFTIQDSHTLRSNAQQPGLVDWTHQNERLADIPQYRRAMASASLTGTTSVSTNQQFQSTDFTGQGWHTRRGNTVQPGAVDWTQESEPLLGISQSQKSKGSVAPSAWKFGSRIEQKEATDFSGRNVQMHPNNMVQSSTINRVQENKPAFVYRTFERPTATVPLSGATASSSIIQKANAVLAGTLFPSGYGDAAKTGVIDVMQQNTPLSQPTGFQSDTALASLSNAAVPFNQQEENRDLTGKFPEAVQGSKAQSDDVGWMQQNQHFTRLPETPSAISSVPASGASLVSINQGQEDTHSTGNVFPIGQESMSQQGIIDWAEQQHPLSMLPEFQSSTASPHFSGASVGSIGQEKGSADLINKAFQTGNENMKPQGSSSTAPQGAVDRTQQKHQQSKIPVLQTETASSAAPLSAIAASGNEVRRTVDLKSQGPQVHHGSVTKTVVVESTKQDTSVSKPSKLKKEEAAVPLPGPTASSSNHKNENQDMKRQGSQINKDNPTRPSAVEGTHKNEVPKLHSTRTSSSLEGPSVALKNLQKGKGRLTKRDSQTHTPDTAQLSGADLKEQNKPLPNSSMVLKATSAAPLADSNLSSKQEPNKSNPLGGQDLQTGHGSTDQRGAQNVNAGQRTEGAVDNEKKTIGQRIVHTGVHIGKTLFHGLSNMWPFGGIFQHSMPIAGTGQPPVWNYPDVYGSYDAQGQPTFGANTMPLGYPTVYPAPYVPMTNTWGQPNGVTGELQAPPQRVRESEIPASQTSLSNQDAQKTQAEVSTPGVKGISVSGVPHKRTAGVAPAAKNYAFDDSSLDSW</sequence>
<dbReference type="EMBL" id="GEDV01006064">
    <property type="protein sequence ID" value="JAP82493.1"/>
    <property type="molecule type" value="Transcribed_RNA"/>
</dbReference>
<feature type="region of interest" description="Disordered" evidence="1">
    <location>
        <begin position="1124"/>
        <end position="1198"/>
    </location>
</feature>
<feature type="compositionally biased region" description="Polar residues" evidence="1">
    <location>
        <begin position="1142"/>
        <end position="1160"/>
    </location>
</feature>
<evidence type="ECO:0000256" key="1">
    <source>
        <dbReference type="SAM" id="MobiDB-lite"/>
    </source>
</evidence>
<name>A0A131YTE4_RHIAP</name>
<feature type="region of interest" description="Disordered" evidence="1">
    <location>
        <begin position="822"/>
        <end position="966"/>
    </location>
</feature>
<feature type="region of interest" description="Disordered" evidence="1">
    <location>
        <begin position="162"/>
        <end position="189"/>
    </location>
</feature>
<feature type="compositionally biased region" description="Polar residues" evidence="1">
    <location>
        <begin position="983"/>
        <end position="1021"/>
    </location>
</feature>
<accession>A0A131YTE4</accession>
<feature type="region of interest" description="Disordered" evidence="1">
    <location>
        <begin position="980"/>
        <end position="1031"/>
    </location>
</feature>
<feature type="compositionally biased region" description="Basic and acidic residues" evidence="1">
    <location>
        <begin position="876"/>
        <end position="885"/>
    </location>
</feature>
<organism evidence="2">
    <name type="scientific">Rhipicephalus appendiculatus</name>
    <name type="common">Brown ear tick</name>
    <dbReference type="NCBI Taxonomy" id="34631"/>
    <lineage>
        <taxon>Eukaryota</taxon>
        <taxon>Metazoa</taxon>
        <taxon>Ecdysozoa</taxon>
        <taxon>Arthropoda</taxon>
        <taxon>Chelicerata</taxon>
        <taxon>Arachnida</taxon>
        <taxon>Acari</taxon>
        <taxon>Parasitiformes</taxon>
        <taxon>Ixodida</taxon>
        <taxon>Ixodoidea</taxon>
        <taxon>Ixodidae</taxon>
        <taxon>Rhipicephalinae</taxon>
        <taxon>Rhipicephalus</taxon>
        <taxon>Rhipicephalus</taxon>
    </lineage>
</organism>